<organism evidence="2">
    <name type="scientific">marine sediment metagenome</name>
    <dbReference type="NCBI Taxonomy" id="412755"/>
    <lineage>
        <taxon>unclassified sequences</taxon>
        <taxon>metagenomes</taxon>
        <taxon>ecological metagenomes</taxon>
    </lineage>
</organism>
<sequence>MTGKTQGERIVRLETYYVQVNDSLKEIKGHLKTQNGRVEALTRWQQRIIGAGLLAAFVLTVGAGVFVL</sequence>
<name>A0A0F9GNW7_9ZZZZ</name>
<proteinExistence type="predicted"/>
<keyword evidence="1" id="KW-1133">Transmembrane helix</keyword>
<reference evidence="2" key="1">
    <citation type="journal article" date="2015" name="Nature">
        <title>Complex archaea that bridge the gap between prokaryotes and eukaryotes.</title>
        <authorList>
            <person name="Spang A."/>
            <person name="Saw J.H."/>
            <person name="Jorgensen S.L."/>
            <person name="Zaremba-Niedzwiedzka K."/>
            <person name="Martijn J."/>
            <person name="Lind A.E."/>
            <person name="van Eijk R."/>
            <person name="Schleper C."/>
            <person name="Guy L."/>
            <person name="Ettema T.J."/>
        </authorList>
    </citation>
    <scope>NUCLEOTIDE SEQUENCE</scope>
</reference>
<keyword evidence="1" id="KW-0812">Transmembrane</keyword>
<dbReference type="AlphaFoldDB" id="A0A0F9GNW7"/>
<comment type="caution">
    <text evidence="2">The sequence shown here is derived from an EMBL/GenBank/DDBJ whole genome shotgun (WGS) entry which is preliminary data.</text>
</comment>
<evidence type="ECO:0000256" key="1">
    <source>
        <dbReference type="SAM" id="Phobius"/>
    </source>
</evidence>
<gene>
    <name evidence="2" type="ORF">LCGC14_1802840</name>
</gene>
<keyword evidence="1" id="KW-0472">Membrane</keyword>
<feature type="transmembrane region" description="Helical" evidence="1">
    <location>
        <begin position="48"/>
        <end position="67"/>
    </location>
</feature>
<accession>A0A0F9GNW7</accession>
<dbReference type="EMBL" id="LAZR01017398">
    <property type="protein sequence ID" value="KKM00600.1"/>
    <property type="molecule type" value="Genomic_DNA"/>
</dbReference>
<protein>
    <submittedName>
        <fullName evidence="2">Uncharacterized protein</fullName>
    </submittedName>
</protein>
<evidence type="ECO:0000313" key="2">
    <source>
        <dbReference type="EMBL" id="KKM00600.1"/>
    </source>
</evidence>